<keyword evidence="1" id="KW-0472">Membrane</keyword>
<name>A0A2N9H0Q6_FAGSY</name>
<keyword evidence="1" id="KW-0812">Transmembrane</keyword>
<protein>
    <submittedName>
        <fullName evidence="2">Uncharacterized protein</fullName>
    </submittedName>
</protein>
<reference evidence="2" key="1">
    <citation type="submission" date="2018-02" db="EMBL/GenBank/DDBJ databases">
        <authorList>
            <person name="Cohen D.B."/>
            <person name="Kent A.D."/>
        </authorList>
    </citation>
    <scope>NUCLEOTIDE SEQUENCE</scope>
</reference>
<evidence type="ECO:0000313" key="2">
    <source>
        <dbReference type="EMBL" id="SPD05383.1"/>
    </source>
</evidence>
<proteinExistence type="predicted"/>
<organism evidence="2">
    <name type="scientific">Fagus sylvatica</name>
    <name type="common">Beechnut</name>
    <dbReference type="NCBI Taxonomy" id="28930"/>
    <lineage>
        <taxon>Eukaryota</taxon>
        <taxon>Viridiplantae</taxon>
        <taxon>Streptophyta</taxon>
        <taxon>Embryophyta</taxon>
        <taxon>Tracheophyta</taxon>
        <taxon>Spermatophyta</taxon>
        <taxon>Magnoliopsida</taxon>
        <taxon>eudicotyledons</taxon>
        <taxon>Gunneridae</taxon>
        <taxon>Pentapetalae</taxon>
        <taxon>rosids</taxon>
        <taxon>fabids</taxon>
        <taxon>Fagales</taxon>
        <taxon>Fagaceae</taxon>
        <taxon>Fagus</taxon>
    </lineage>
</organism>
<dbReference type="AlphaFoldDB" id="A0A2N9H0Q6"/>
<feature type="transmembrane region" description="Helical" evidence="1">
    <location>
        <begin position="81"/>
        <end position="100"/>
    </location>
</feature>
<sequence>MAKILVPSSELCTAGAAGAATNLLSLSLSLSLPHGFCFLSKSEFGCGGFQIRGGDFSRSHEAHGLAMVVGLNRGFCRGWWVFGRGGGCLAMGLVIVGLWWKGYVCCDCEACRVWVVPWVIVWCL</sequence>
<gene>
    <name evidence="2" type="ORF">FSB_LOCUS33265</name>
</gene>
<accession>A0A2N9H0Q6</accession>
<evidence type="ECO:0000256" key="1">
    <source>
        <dbReference type="SAM" id="Phobius"/>
    </source>
</evidence>
<keyword evidence="1" id="KW-1133">Transmembrane helix</keyword>
<dbReference type="EMBL" id="OIVN01002656">
    <property type="protein sequence ID" value="SPD05383.1"/>
    <property type="molecule type" value="Genomic_DNA"/>
</dbReference>